<organism evidence="2 3">
    <name type="scientific">Papaver somniferum</name>
    <name type="common">Opium poppy</name>
    <dbReference type="NCBI Taxonomy" id="3469"/>
    <lineage>
        <taxon>Eukaryota</taxon>
        <taxon>Viridiplantae</taxon>
        <taxon>Streptophyta</taxon>
        <taxon>Embryophyta</taxon>
        <taxon>Tracheophyta</taxon>
        <taxon>Spermatophyta</taxon>
        <taxon>Magnoliopsida</taxon>
        <taxon>Ranunculales</taxon>
        <taxon>Papaveraceae</taxon>
        <taxon>Papaveroideae</taxon>
        <taxon>Papaver</taxon>
    </lineage>
</organism>
<evidence type="ECO:0000313" key="2">
    <source>
        <dbReference type="EMBL" id="RZC66522.1"/>
    </source>
</evidence>
<dbReference type="OrthoDB" id="10262769at2759"/>
<dbReference type="GO" id="GO:0031011">
    <property type="term" value="C:Ino80 complex"/>
    <property type="evidence" value="ECO:0007669"/>
    <property type="project" value="InterPro"/>
</dbReference>
<dbReference type="CDD" id="cd22687">
    <property type="entry name" value="FHA_MCRS1"/>
    <property type="match status" value="1"/>
</dbReference>
<gene>
    <name evidence="2" type="ORF">C5167_010215</name>
</gene>
<feature type="domain" description="FHA" evidence="1">
    <location>
        <begin position="722"/>
        <end position="779"/>
    </location>
</feature>
<keyword evidence="3" id="KW-1185">Reference proteome</keyword>
<dbReference type="SUPFAM" id="SSF49879">
    <property type="entry name" value="SMAD/FHA domain"/>
    <property type="match status" value="1"/>
</dbReference>
<evidence type="ECO:0000313" key="3">
    <source>
        <dbReference type="Proteomes" id="UP000316621"/>
    </source>
</evidence>
<dbReference type="GO" id="GO:0044545">
    <property type="term" value="C:NSL complex"/>
    <property type="evidence" value="ECO:0007669"/>
    <property type="project" value="TreeGrafter"/>
</dbReference>
<dbReference type="PROSITE" id="PS50006">
    <property type="entry name" value="FHA_DOMAIN"/>
    <property type="match status" value="1"/>
</dbReference>
<dbReference type="InterPro" id="IPR025999">
    <property type="entry name" value="MCRS_N"/>
</dbReference>
<dbReference type="Pfam" id="PF13325">
    <property type="entry name" value="MCRS_N"/>
    <property type="match status" value="1"/>
</dbReference>
<sequence length="835" mass="91416">METITWIPEDDLVLKNAVEKGASLESLAKGAVQFSRQFSILELQERWHALLYDPDVSAEASLRMSELQESVSSLSPMSRRVGVSEGYKQVSGKRKEESVRGQYYAMRKRNCTGPCSSADLDFPSLQNYIGDGGGSQEQLFVDDYFSDNCMIGDPVTDDFEIPSDNCMIGDPVTDDFELPDGELDFSSMLNAETTSANMYGTANEFQCGDRGSFEGNFASEIMGGGCLNGFVENISPITANEAVQNDIDHSFDHDNLHKEMSHIRRDSGPLFNIKPENVCSGFSPPIPDSVASFSQYPEWGAGNVGPHEDDSMKGILPGYVRDCGDGLASSDATFGDISLDFLFVDDDNEKGMLDGSPLEGLTSMLFGSPYNISDPEESMALDTGSGVMNAASLVGFEVPLHPLTCKVDDSSIALSTTTSVPEPQSPYRINGVICCFLNTEDPEIPSNDDSFLSPSEVLPSYVSAAMQHSSGGGSVSTPASDFAVSRKASEQGLSHIKEEKEQLGTVASPKMEALPEVSPNHLVDDDGVKYQIFDESPELTFEDVVPAAIQCQSVPEEVFMEAEPGKQSDTGSTFDFHLSGQIHVSDQVLPQNVVDGSNKEADAIFMTESHASPHVDPVEITSEFMFSPLTSDQEDQLFEDTDDVPCFSDVETMILDMDLGSCIPDLYSSKEALRHQYEHSGRAIIRLEQGAYSCIQRAIASRRAFALLYSRHLRHYIKKPEVLLGRTTVDVSVDIDLGRGEGCANKISRRQATIKMDENGSFYMKNLGKCSVLVNSKELKTGQRVKLSSNCLIEISGIQFLFEINQNIVRQHLDEEARRINGNSSKFERLPGRVS</sequence>
<dbReference type="Gramene" id="RZC66522">
    <property type="protein sequence ID" value="RZC66522"/>
    <property type="gene ID" value="C5167_010215"/>
</dbReference>
<dbReference type="PANTHER" id="PTHR13233">
    <property type="entry name" value="MICROSPHERULE PROTEIN 1"/>
    <property type="match status" value="1"/>
</dbReference>
<dbReference type="STRING" id="3469.A0A4Y7K2E3"/>
<dbReference type="EMBL" id="CM010720">
    <property type="protein sequence ID" value="RZC66522.1"/>
    <property type="molecule type" value="Genomic_DNA"/>
</dbReference>
<dbReference type="GO" id="GO:0045944">
    <property type="term" value="P:positive regulation of transcription by RNA polymerase II"/>
    <property type="evidence" value="ECO:0007669"/>
    <property type="project" value="TreeGrafter"/>
</dbReference>
<dbReference type="InterPro" id="IPR000253">
    <property type="entry name" value="FHA_dom"/>
</dbReference>
<proteinExistence type="predicted"/>
<accession>A0A4Y7K2E3</accession>
<protein>
    <recommendedName>
        <fullName evidence="1">FHA domain-containing protein</fullName>
    </recommendedName>
</protein>
<dbReference type="Proteomes" id="UP000316621">
    <property type="component" value="Chromosome 6"/>
</dbReference>
<evidence type="ECO:0000259" key="1">
    <source>
        <dbReference type="PROSITE" id="PS50006"/>
    </source>
</evidence>
<reference evidence="2 3" key="1">
    <citation type="journal article" date="2018" name="Science">
        <title>The opium poppy genome and morphinan production.</title>
        <authorList>
            <person name="Guo L."/>
            <person name="Winzer T."/>
            <person name="Yang X."/>
            <person name="Li Y."/>
            <person name="Ning Z."/>
            <person name="He Z."/>
            <person name="Teodor R."/>
            <person name="Lu Y."/>
            <person name="Bowser T.A."/>
            <person name="Graham I.A."/>
            <person name="Ye K."/>
        </authorList>
    </citation>
    <scope>NUCLEOTIDE SEQUENCE [LARGE SCALE GENOMIC DNA]</scope>
    <source>
        <strain evidence="3">cv. HN1</strain>
        <tissue evidence="2">Leaves</tissue>
    </source>
</reference>
<dbReference type="InterPro" id="IPR037912">
    <property type="entry name" value="MCRS1"/>
</dbReference>
<dbReference type="GO" id="GO:0002151">
    <property type="term" value="F:G-quadruplex RNA binding"/>
    <property type="evidence" value="ECO:0007669"/>
    <property type="project" value="InterPro"/>
</dbReference>
<name>A0A4Y7K2E3_PAPSO</name>
<dbReference type="SMART" id="SM00240">
    <property type="entry name" value="FHA"/>
    <property type="match status" value="1"/>
</dbReference>
<dbReference type="GO" id="GO:0071339">
    <property type="term" value="C:MLL1 complex"/>
    <property type="evidence" value="ECO:0007669"/>
    <property type="project" value="InterPro"/>
</dbReference>
<dbReference type="InterPro" id="IPR008984">
    <property type="entry name" value="SMAD_FHA_dom_sf"/>
</dbReference>
<dbReference type="PANTHER" id="PTHR13233:SF0">
    <property type="entry name" value="MICROSPHERULE PROTEIN 1"/>
    <property type="match status" value="1"/>
</dbReference>
<dbReference type="Pfam" id="PF00498">
    <property type="entry name" value="FHA"/>
    <property type="match status" value="1"/>
</dbReference>
<dbReference type="Gene3D" id="2.60.200.20">
    <property type="match status" value="1"/>
</dbReference>
<dbReference type="AlphaFoldDB" id="A0A4Y7K2E3"/>